<dbReference type="GO" id="GO:0019239">
    <property type="term" value="F:deaminase activity"/>
    <property type="evidence" value="ECO:0007669"/>
    <property type="project" value="TreeGrafter"/>
</dbReference>
<dbReference type="PANTHER" id="PTHR11803">
    <property type="entry name" value="2-IMINOBUTANOATE/2-IMINOPROPANOATE DEAMINASE RIDA"/>
    <property type="match status" value="1"/>
</dbReference>
<dbReference type="SUPFAM" id="SSF55298">
    <property type="entry name" value="YjgF-like"/>
    <property type="match status" value="1"/>
</dbReference>
<dbReference type="GO" id="GO:0005829">
    <property type="term" value="C:cytosol"/>
    <property type="evidence" value="ECO:0007669"/>
    <property type="project" value="TreeGrafter"/>
</dbReference>
<dbReference type="InterPro" id="IPR006175">
    <property type="entry name" value="YjgF/YER057c/UK114"/>
</dbReference>
<name>A0A545TF64_9PROT</name>
<keyword evidence="3" id="KW-1185">Reference proteome</keyword>
<dbReference type="PANTHER" id="PTHR11803:SF39">
    <property type="entry name" value="2-IMINOBUTANOATE_2-IMINOPROPANOATE DEAMINASE"/>
    <property type="match status" value="1"/>
</dbReference>
<evidence type="ECO:0000313" key="2">
    <source>
        <dbReference type="EMBL" id="TQV75806.1"/>
    </source>
</evidence>
<dbReference type="Proteomes" id="UP000315252">
    <property type="component" value="Unassembled WGS sequence"/>
</dbReference>
<dbReference type="AlphaFoldDB" id="A0A545TF64"/>
<accession>A0A545TF64</accession>
<sequence length="161" mass="17256">MFTLARNLWIAAASASLFLLSATVSIAAEERRLQAVNPPGADIPGISQAMIVRSGKLMYLSGHVPFGGDGKLAVADFEAQLDQVFANMGRTLEAAGTDFSALARVTFFVRDYDISKLEALRVIRDRWIDTENPPASALVGVAALFHPDVLVEVDAIAVLPD</sequence>
<feature type="chain" id="PRO_5022192071" evidence="1">
    <location>
        <begin position="28"/>
        <end position="161"/>
    </location>
</feature>
<gene>
    <name evidence="2" type="ORF">FKG95_23120</name>
</gene>
<proteinExistence type="predicted"/>
<reference evidence="2 3" key="1">
    <citation type="submission" date="2019-06" db="EMBL/GenBank/DDBJ databases">
        <title>Whole genome sequence for Rhodospirillaceae sp. R148.</title>
        <authorList>
            <person name="Wang G."/>
        </authorList>
    </citation>
    <scope>NUCLEOTIDE SEQUENCE [LARGE SCALE GENOMIC DNA]</scope>
    <source>
        <strain evidence="2 3">R148</strain>
    </source>
</reference>
<dbReference type="Pfam" id="PF01042">
    <property type="entry name" value="Ribonuc_L-PSP"/>
    <property type="match status" value="1"/>
</dbReference>
<dbReference type="RefSeq" id="WP_142898793.1">
    <property type="nucleotide sequence ID" value="NZ_ML660060.1"/>
</dbReference>
<evidence type="ECO:0000256" key="1">
    <source>
        <dbReference type="SAM" id="SignalP"/>
    </source>
</evidence>
<dbReference type="CDD" id="cd00448">
    <property type="entry name" value="YjgF_YER057c_UK114_family"/>
    <property type="match status" value="1"/>
</dbReference>
<dbReference type="OrthoDB" id="9799840at2"/>
<feature type="signal peptide" evidence="1">
    <location>
        <begin position="1"/>
        <end position="27"/>
    </location>
</feature>
<dbReference type="InterPro" id="IPR035959">
    <property type="entry name" value="RutC-like_sf"/>
</dbReference>
<dbReference type="Gene3D" id="3.30.1330.40">
    <property type="entry name" value="RutC-like"/>
    <property type="match status" value="1"/>
</dbReference>
<evidence type="ECO:0000313" key="3">
    <source>
        <dbReference type="Proteomes" id="UP000315252"/>
    </source>
</evidence>
<organism evidence="2 3">
    <name type="scientific">Denitrobaculum tricleocarpae</name>
    <dbReference type="NCBI Taxonomy" id="2591009"/>
    <lineage>
        <taxon>Bacteria</taxon>
        <taxon>Pseudomonadati</taxon>
        <taxon>Pseudomonadota</taxon>
        <taxon>Alphaproteobacteria</taxon>
        <taxon>Rhodospirillales</taxon>
        <taxon>Rhodospirillaceae</taxon>
        <taxon>Denitrobaculum</taxon>
    </lineage>
</organism>
<dbReference type="EMBL" id="VHSH01000009">
    <property type="protein sequence ID" value="TQV75806.1"/>
    <property type="molecule type" value="Genomic_DNA"/>
</dbReference>
<comment type="caution">
    <text evidence="2">The sequence shown here is derived from an EMBL/GenBank/DDBJ whole genome shotgun (WGS) entry which is preliminary data.</text>
</comment>
<protein>
    <submittedName>
        <fullName evidence="2">RidA family protein</fullName>
    </submittedName>
</protein>
<keyword evidence="1" id="KW-0732">Signal</keyword>